<organism evidence="1 2">
    <name type="scientific">Candidatus Liberibacter ctenarytainae</name>
    <dbReference type="NCBI Taxonomy" id="2020335"/>
    <lineage>
        <taxon>Bacteria</taxon>
        <taxon>Pseudomonadati</taxon>
        <taxon>Pseudomonadota</taxon>
        <taxon>Alphaproteobacteria</taxon>
        <taxon>Hyphomicrobiales</taxon>
        <taxon>Rhizobiaceae</taxon>
        <taxon>Liberibacter</taxon>
    </lineage>
</organism>
<evidence type="ECO:0000313" key="1">
    <source>
        <dbReference type="EMBL" id="MBL0848841.1"/>
    </source>
</evidence>
<dbReference type="EMBL" id="SEOL01000002">
    <property type="protein sequence ID" value="MBL0848841.1"/>
    <property type="molecule type" value="Genomic_DNA"/>
</dbReference>
<name>A0A937AQ17_9HYPH</name>
<evidence type="ECO:0000313" key="2">
    <source>
        <dbReference type="Proteomes" id="UP000736856"/>
    </source>
</evidence>
<accession>A0A937AQ17</accession>
<dbReference type="Proteomes" id="UP000736856">
    <property type="component" value="Unassembled WGS sequence"/>
</dbReference>
<proteinExistence type="predicted"/>
<comment type="caution">
    <text evidence="1">The sequence shown here is derived from an EMBL/GenBank/DDBJ whole genome shotgun (WGS) entry which is preliminary data.</text>
</comment>
<dbReference type="AlphaFoldDB" id="A0A937AQ17"/>
<gene>
    <name evidence="1" type="ORF">EU981_01885</name>
</gene>
<protein>
    <submittedName>
        <fullName evidence="1">Uncharacterized protein</fullName>
    </submittedName>
</protein>
<reference evidence="1" key="1">
    <citation type="submission" date="2019-02" db="EMBL/GenBank/DDBJ databases">
        <title>A novel Candidatus Liberibacter species associated with the New Zealand native fuchsia psyllid, Ctenarytaina fuchsiae.</title>
        <authorList>
            <person name="Thompson S.M."/>
            <person name="Jorgensen N."/>
            <person name="David C."/>
            <person name="Bulman S.R."/>
            <person name="Smith G.R."/>
        </authorList>
    </citation>
    <scope>NUCLEOTIDE SEQUENCE</scope>
    <source>
        <strain evidence="1">Oxford</strain>
    </source>
</reference>
<sequence>METNNYYSENILNKNRKIRNVKPLIQIFQEIVMRAIVTNRQKNIKSMTREFIESWMAYNSRAWRINQPRTYVRIHLSIHKNSLPVLIHIGNIQNRKTKNEKI</sequence>